<name>A0A0D6JNN1_9EURY</name>
<accession>A0A0D6JNN1</accession>
<proteinExistence type="predicted"/>
<feature type="transmembrane region" description="Helical" evidence="1">
    <location>
        <begin position="45"/>
        <end position="63"/>
    </location>
</feature>
<evidence type="ECO:0000256" key="1">
    <source>
        <dbReference type="SAM" id="Phobius"/>
    </source>
</evidence>
<keyword evidence="3" id="KW-1185">Reference proteome</keyword>
<reference evidence="3" key="1">
    <citation type="submission" date="2015-03" db="EMBL/GenBank/DDBJ databases">
        <authorList>
            <person name="Urmite Genomes"/>
        </authorList>
    </citation>
    <scope>NUCLEOTIDE SEQUENCE [LARGE SCALE GENOMIC DNA]</scope>
    <source>
        <strain evidence="3">Arc-Hr</strain>
    </source>
</reference>
<keyword evidence="1" id="KW-0812">Transmembrane</keyword>
<protein>
    <submittedName>
        <fullName evidence="2">Uncharacterized protein</fullName>
    </submittedName>
</protein>
<sequence length="68" mass="7679">MSNVKTVRQFSLETPWVFVLVTVVLWVLLYVLLESVLFGGQWVSAVSRGAFGGFVCGLTVLAWRRYEP</sequence>
<organism evidence="2 3">
    <name type="scientific">Haloferax massiliensis</name>
    <dbReference type="NCBI Taxonomy" id="1476858"/>
    <lineage>
        <taxon>Archaea</taxon>
        <taxon>Methanobacteriati</taxon>
        <taxon>Methanobacteriota</taxon>
        <taxon>Stenosarchaea group</taxon>
        <taxon>Halobacteria</taxon>
        <taxon>Halobacteriales</taxon>
        <taxon>Haloferacaceae</taxon>
        <taxon>Haloferax</taxon>
    </lineage>
</organism>
<dbReference type="Proteomes" id="UP000198902">
    <property type="component" value="Unassembled WGS sequence"/>
</dbReference>
<keyword evidence="1" id="KW-0472">Membrane</keyword>
<evidence type="ECO:0000313" key="3">
    <source>
        <dbReference type="Proteomes" id="UP000198902"/>
    </source>
</evidence>
<evidence type="ECO:0000313" key="2">
    <source>
        <dbReference type="EMBL" id="CQR49464.1"/>
    </source>
</evidence>
<dbReference type="AlphaFoldDB" id="A0A0D6JNN1"/>
<keyword evidence="1" id="KW-1133">Transmembrane helix</keyword>
<gene>
    <name evidence="2" type="ORF">BN996_00925</name>
</gene>
<feature type="transmembrane region" description="Helical" evidence="1">
    <location>
        <begin position="12"/>
        <end position="33"/>
    </location>
</feature>
<dbReference type="EMBL" id="CSTE01000002">
    <property type="protein sequence ID" value="CQR49464.1"/>
    <property type="molecule type" value="Genomic_DNA"/>
</dbReference>